<evidence type="ECO:0000256" key="1">
    <source>
        <dbReference type="ARBA" id="ARBA00010546"/>
    </source>
</evidence>
<keyword evidence="2" id="KW-0732">Signal</keyword>
<dbReference type="STRING" id="947166.A0A1D1VYD5"/>
<dbReference type="GO" id="GO:1990130">
    <property type="term" value="C:GATOR1 complex"/>
    <property type="evidence" value="ECO:0007669"/>
    <property type="project" value="UniProtKB-UniRule"/>
</dbReference>
<dbReference type="AlphaFoldDB" id="A0A1D1VYD5"/>
<reference evidence="4 5" key="1">
    <citation type="journal article" date="2016" name="Nat. Commun.">
        <title>Extremotolerant tardigrade genome and improved radiotolerance of human cultured cells by tardigrade-unique protein.</title>
        <authorList>
            <person name="Hashimoto T."/>
            <person name="Horikawa D.D."/>
            <person name="Saito Y."/>
            <person name="Kuwahara H."/>
            <person name="Kozuka-Hata H."/>
            <person name="Shin-I T."/>
            <person name="Minakuchi Y."/>
            <person name="Ohishi K."/>
            <person name="Motoyama A."/>
            <person name="Aizu T."/>
            <person name="Enomoto A."/>
            <person name="Kondo K."/>
            <person name="Tanaka S."/>
            <person name="Hara Y."/>
            <person name="Koshikawa S."/>
            <person name="Sagara H."/>
            <person name="Miura T."/>
            <person name="Yokobori S."/>
            <person name="Miyagawa K."/>
            <person name="Suzuki Y."/>
            <person name="Kubo T."/>
            <person name="Oyama M."/>
            <person name="Kohara Y."/>
            <person name="Fujiyama A."/>
            <person name="Arakawa K."/>
            <person name="Katayama T."/>
            <person name="Toyoda A."/>
            <person name="Kunieda T."/>
        </authorList>
    </citation>
    <scope>NUCLEOTIDE SEQUENCE [LARGE SCALE GENOMIC DNA]</scope>
    <source>
        <strain evidence="4 5">YOKOZUNA-1</strain>
    </source>
</reference>
<comment type="caution">
    <text evidence="4">The sequence shown here is derived from an EMBL/GenBank/DDBJ whole genome shotgun (WGS) entry which is preliminary data.</text>
</comment>
<sequence>MSFSILDPLGVFFSISGAKGERLLFRYPFEILEGRKTRGANPYSLIVTEDIKNRSSNAENTVDSKRCSRSSSMVDDVGVPSGAQRLRSFSDKTLAHIFAFNIKTPLYNKKFVVKIDDVVFVGHPMHITAGINLRALREIPANVDKPPQDPLQRPSHTGSSISMFHIVFALRAEDVSHFVIDFYHKLSLKLALAINHEEQRDDFLQKQVKGLTSTIEEVAESNRKGGHSPVSPYGVALGKNQLAILLQRVYDDIVREGRTSVRVNNWINVSFCLLPKIHRDVELSEAALSEHIRRMKPYHGLLLLSSEQEIASDLPIDASSGLLRFLRIVSPLCNFQQLAMEAGTTLNQVFAMAGHLIYWAKARLIFPVCETNVYAISPNASIKVLSDNVEEFHQKFSDPSLLEILSDFSMPQPLRDVVPPFSDNMDTGKLTQIVIWCLKKELLMQLHTYVCLIPPDVKDLRYLRNDKLDWMSLPYEVKDKVMLNPLLKDEQQQADFTAFMKLVPHLRGKVHLEEIMFDLNLKRSQLIIILDKFRDVLVHAAHEDPNLQCFDKRNVP</sequence>
<dbReference type="Pfam" id="PF24064">
    <property type="entry name" value="HTH_NPRL3"/>
    <property type="match status" value="1"/>
</dbReference>
<dbReference type="GO" id="GO:0010508">
    <property type="term" value="P:positive regulation of autophagy"/>
    <property type="evidence" value="ECO:0007669"/>
    <property type="project" value="TreeGrafter"/>
</dbReference>
<dbReference type="Pfam" id="PF03666">
    <property type="entry name" value="NPR3"/>
    <property type="match status" value="1"/>
</dbReference>
<name>A0A1D1VYD5_RAMVA</name>
<evidence type="ECO:0000256" key="2">
    <source>
        <dbReference type="RuleBase" id="RU368069"/>
    </source>
</evidence>
<dbReference type="PANTHER" id="PTHR13153">
    <property type="entry name" value="CGTHBA PROTEIN -14 GENE PROTEIN"/>
    <property type="match status" value="1"/>
</dbReference>
<dbReference type="OrthoDB" id="18648at2759"/>
<comment type="function">
    <text evidence="2">As a component of the GATOR1 complex functions as an inhibitor of the amino acid-sensing branch of the TORC1 pathway.</text>
</comment>
<gene>
    <name evidence="4" type="primary">RvY_15501-1</name>
    <name evidence="4" type="synonym">RvY_15501.1</name>
    <name evidence="4" type="ORF">RvY_15501</name>
</gene>
<protein>
    <recommendedName>
        <fullName evidence="2">GATOR complex protein NPRL3</fullName>
    </recommendedName>
    <alternativeName>
        <fullName evidence="2">Nitrogen permease regulator 3-like protein</fullName>
    </alternativeName>
</protein>
<dbReference type="InterPro" id="IPR005365">
    <property type="entry name" value="Npr3"/>
</dbReference>
<organism evidence="4 5">
    <name type="scientific">Ramazzottius varieornatus</name>
    <name type="common">Water bear</name>
    <name type="synonym">Tardigrade</name>
    <dbReference type="NCBI Taxonomy" id="947166"/>
    <lineage>
        <taxon>Eukaryota</taxon>
        <taxon>Metazoa</taxon>
        <taxon>Ecdysozoa</taxon>
        <taxon>Tardigrada</taxon>
        <taxon>Eutardigrada</taxon>
        <taxon>Parachela</taxon>
        <taxon>Hypsibioidea</taxon>
        <taxon>Ramazzottiidae</taxon>
        <taxon>Ramazzottius</taxon>
    </lineage>
</organism>
<evidence type="ECO:0000313" key="4">
    <source>
        <dbReference type="EMBL" id="GAV05353.1"/>
    </source>
</evidence>
<dbReference type="GO" id="GO:1904262">
    <property type="term" value="P:negative regulation of TORC1 signaling"/>
    <property type="evidence" value="ECO:0007669"/>
    <property type="project" value="TreeGrafter"/>
</dbReference>
<accession>A0A1D1VYD5</accession>
<dbReference type="Proteomes" id="UP000186922">
    <property type="component" value="Unassembled WGS sequence"/>
</dbReference>
<dbReference type="GO" id="GO:0038202">
    <property type="term" value="P:TORC1 signaling"/>
    <property type="evidence" value="ECO:0007669"/>
    <property type="project" value="TreeGrafter"/>
</dbReference>
<dbReference type="GO" id="GO:0034198">
    <property type="term" value="P:cellular response to amino acid starvation"/>
    <property type="evidence" value="ECO:0007669"/>
    <property type="project" value="UniProtKB-UniRule"/>
</dbReference>
<dbReference type="InterPro" id="IPR056603">
    <property type="entry name" value="HTH_NPRL3"/>
</dbReference>
<keyword evidence="2" id="KW-0458">Lysosome</keyword>
<dbReference type="PANTHER" id="PTHR13153:SF5">
    <property type="entry name" value="GATOR COMPLEX PROTEIN NPRL3"/>
    <property type="match status" value="1"/>
</dbReference>
<evidence type="ECO:0000313" key="5">
    <source>
        <dbReference type="Proteomes" id="UP000186922"/>
    </source>
</evidence>
<evidence type="ECO:0000259" key="3">
    <source>
        <dbReference type="Pfam" id="PF24064"/>
    </source>
</evidence>
<dbReference type="EMBL" id="BDGG01000012">
    <property type="protein sequence ID" value="GAV05353.1"/>
    <property type="molecule type" value="Genomic_DNA"/>
</dbReference>
<keyword evidence="5" id="KW-1185">Reference proteome</keyword>
<dbReference type="GO" id="GO:0005764">
    <property type="term" value="C:lysosome"/>
    <property type="evidence" value="ECO:0007669"/>
    <property type="project" value="UniProtKB-SubCell"/>
</dbReference>
<feature type="domain" description="GATOR1 complex protein NPRL3 C-terminal HTH" evidence="3">
    <location>
        <begin position="490"/>
        <end position="538"/>
    </location>
</feature>
<proteinExistence type="inferred from homology"/>
<comment type="similarity">
    <text evidence="1 2">Belongs to the NPR3 family.</text>
</comment>
<comment type="subcellular location">
    <subcellularLocation>
        <location evidence="2">Lysosome</location>
    </subcellularLocation>
</comment>